<dbReference type="GO" id="GO:0005615">
    <property type="term" value="C:extracellular space"/>
    <property type="evidence" value="ECO:0007669"/>
    <property type="project" value="TreeGrafter"/>
</dbReference>
<dbReference type="InterPro" id="IPR036880">
    <property type="entry name" value="Kunitz_BPTI_sf"/>
</dbReference>
<comment type="caution">
    <text evidence="3">The sequence shown here is derived from an EMBL/GenBank/DDBJ whole genome shotgun (WGS) entry which is preliminary data.</text>
</comment>
<dbReference type="EMBL" id="NEDP02000201">
    <property type="protein sequence ID" value="OWF56427.1"/>
    <property type="molecule type" value="Genomic_DNA"/>
</dbReference>
<accession>A0A210R5T4</accession>
<dbReference type="AlphaFoldDB" id="A0A210R5T4"/>
<keyword evidence="4" id="KW-1185">Reference proteome</keyword>
<protein>
    <submittedName>
        <fullName evidence="3">Protease inhibitor bitisilin-1</fullName>
    </submittedName>
</protein>
<dbReference type="PANTHER" id="PTHR10083">
    <property type="entry name" value="KUNITZ-TYPE PROTEASE INHIBITOR-RELATED"/>
    <property type="match status" value="1"/>
</dbReference>
<proteinExistence type="predicted"/>
<dbReference type="Gene3D" id="4.10.410.10">
    <property type="entry name" value="Pancreatic trypsin inhibitor Kunitz domain"/>
    <property type="match status" value="1"/>
</dbReference>
<dbReference type="SUPFAM" id="SSF57362">
    <property type="entry name" value="BPTI-like"/>
    <property type="match status" value="1"/>
</dbReference>
<dbReference type="OrthoDB" id="4473401at2759"/>
<dbReference type="SMART" id="SM00131">
    <property type="entry name" value="KU"/>
    <property type="match status" value="1"/>
</dbReference>
<dbReference type="CDD" id="cd00109">
    <property type="entry name" value="Kunitz-type"/>
    <property type="match status" value="1"/>
</dbReference>
<feature type="domain" description="BPTI/Kunitz inhibitor" evidence="2">
    <location>
        <begin position="62"/>
        <end position="110"/>
    </location>
</feature>
<evidence type="ECO:0000259" key="2">
    <source>
        <dbReference type="PROSITE" id="PS50279"/>
    </source>
</evidence>
<evidence type="ECO:0000313" key="3">
    <source>
        <dbReference type="EMBL" id="OWF56427.1"/>
    </source>
</evidence>
<dbReference type="GO" id="GO:0004867">
    <property type="term" value="F:serine-type endopeptidase inhibitor activity"/>
    <property type="evidence" value="ECO:0007669"/>
    <property type="project" value="InterPro"/>
</dbReference>
<evidence type="ECO:0000313" key="4">
    <source>
        <dbReference type="Proteomes" id="UP000242188"/>
    </source>
</evidence>
<evidence type="ECO:0000256" key="1">
    <source>
        <dbReference type="ARBA" id="ARBA00023157"/>
    </source>
</evidence>
<gene>
    <name evidence="3" type="ORF">KP79_PYT09588</name>
</gene>
<organism evidence="3 4">
    <name type="scientific">Mizuhopecten yessoensis</name>
    <name type="common">Japanese scallop</name>
    <name type="synonym">Patinopecten yessoensis</name>
    <dbReference type="NCBI Taxonomy" id="6573"/>
    <lineage>
        <taxon>Eukaryota</taxon>
        <taxon>Metazoa</taxon>
        <taxon>Spiralia</taxon>
        <taxon>Lophotrochozoa</taxon>
        <taxon>Mollusca</taxon>
        <taxon>Bivalvia</taxon>
        <taxon>Autobranchia</taxon>
        <taxon>Pteriomorphia</taxon>
        <taxon>Pectinida</taxon>
        <taxon>Pectinoidea</taxon>
        <taxon>Pectinidae</taxon>
        <taxon>Mizuhopecten</taxon>
    </lineage>
</organism>
<dbReference type="PRINTS" id="PR00759">
    <property type="entry name" value="BASICPTASE"/>
</dbReference>
<name>A0A210R5T4_MIZYE</name>
<dbReference type="InterPro" id="IPR050098">
    <property type="entry name" value="TFPI/VKTCI-like"/>
</dbReference>
<dbReference type="Pfam" id="PF00014">
    <property type="entry name" value="Kunitz_BPTI"/>
    <property type="match status" value="1"/>
</dbReference>
<dbReference type="InterPro" id="IPR002223">
    <property type="entry name" value="Kunitz_BPTI"/>
</dbReference>
<dbReference type="STRING" id="6573.A0A210R5T4"/>
<dbReference type="PANTHER" id="PTHR10083:SF374">
    <property type="entry name" value="BPTI_KUNITZ INHIBITOR DOMAIN-CONTAINING PROTEIN"/>
    <property type="match status" value="1"/>
</dbReference>
<dbReference type="PROSITE" id="PS50279">
    <property type="entry name" value="BPTI_KUNITZ_2"/>
    <property type="match status" value="1"/>
</dbReference>
<keyword evidence="1" id="KW-1015">Disulfide bond</keyword>
<sequence length="120" mass="13455">MIDRYKTTFIASVKDKSGSWSLCAIVLCYSEMKTTMLKTVVVLLLINVVMSTNRWRPRRGLCTGPPDSGPCYANMRRFYHVAGVCVPFTYGGCAGNANNHESWIGCMQTCVFRGPIGRRY</sequence>
<dbReference type="Proteomes" id="UP000242188">
    <property type="component" value="Unassembled WGS sequence"/>
</dbReference>
<reference evidence="3 4" key="1">
    <citation type="journal article" date="2017" name="Nat. Ecol. Evol.">
        <title>Scallop genome provides insights into evolution of bilaterian karyotype and development.</title>
        <authorList>
            <person name="Wang S."/>
            <person name="Zhang J."/>
            <person name="Jiao W."/>
            <person name="Li J."/>
            <person name="Xun X."/>
            <person name="Sun Y."/>
            <person name="Guo X."/>
            <person name="Huan P."/>
            <person name="Dong B."/>
            <person name="Zhang L."/>
            <person name="Hu X."/>
            <person name="Sun X."/>
            <person name="Wang J."/>
            <person name="Zhao C."/>
            <person name="Wang Y."/>
            <person name="Wang D."/>
            <person name="Huang X."/>
            <person name="Wang R."/>
            <person name="Lv J."/>
            <person name="Li Y."/>
            <person name="Zhang Z."/>
            <person name="Liu B."/>
            <person name="Lu W."/>
            <person name="Hui Y."/>
            <person name="Liang J."/>
            <person name="Zhou Z."/>
            <person name="Hou R."/>
            <person name="Li X."/>
            <person name="Liu Y."/>
            <person name="Li H."/>
            <person name="Ning X."/>
            <person name="Lin Y."/>
            <person name="Zhao L."/>
            <person name="Xing Q."/>
            <person name="Dou J."/>
            <person name="Li Y."/>
            <person name="Mao J."/>
            <person name="Guo H."/>
            <person name="Dou H."/>
            <person name="Li T."/>
            <person name="Mu C."/>
            <person name="Jiang W."/>
            <person name="Fu Q."/>
            <person name="Fu X."/>
            <person name="Miao Y."/>
            <person name="Liu J."/>
            <person name="Yu Q."/>
            <person name="Li R."/>
            <person name="Liao H."/>
            <person name="Li X."/>
            <person name="Kong Y."/>
            <person name="Jiang Z."/>
            <person name="Chourrout D."/>
            <person name="Li R."/>
            <person name="Bao Z."/>
        </authorList>
    </citation>
    <scope>NUCLEOTIDE SEQUENCE [LARGE SCALE GENOMIC DNA]</scope>
    <source>
        <strain evidence="3 4">PY_sf001</strain>
    </source>
</reference>